<dbReference type="AlphaFoldDB" id="A0A2T7NX60"/>
<protein>
    <recommendedName>
        <fullName evidence="1">RHD domain-containing protein</fullName>
    </recommendedName>
</protein>
<evidence type="ECO:0000259" key="1">
    <source>
        <dbReference type="PROSITE" id="PS50254"/>
    </source>
</evidence>
<evidence type="ECO:0000313" key="2">
    <source>
        <dbReference type="EMBL" id="PVD25742.1"/>
    </source>
</evidence>
<sequence>MRARGKTIASKHGKLTSYDANHKPSIQIIKCIGFQKFRYCGEDRPGKKYQEKDFLQLSLHNLSGKNVTIQILCFDADNPENIHPNGLVGRDCNHGIYRKTIPVSKATQIIRIPYLRTERIRTKKNESDNLKKTLLERALQLPSPFKEKFTKQCEGNLKFDTTKVCFGVIATLEGVKMDPLFVVSNVVQNASEKTKLEIKKLSVKSVNAQEGGEIDIFTIEDGPPIMDGKCSVKVIVHQHGWESEETKPKREQIMYKRVVTYHVPPFKPNPSTTSPINAELKLSCLQSGQSCTFSFMYEPSVSQRDSDMLWSKPPRKRPYIVDDDDIQRLNGADNIKLRVKEKLQSRQSQADIDQMHDLHQRDTRSVPGTKGVIPVTVSQVLTKEHIQTVSGSKENQPQLQNDIIWATDAITGELVYLRTTTGGSVENVVVYVEEGEKNIEGVGSLVGLPGVPELSAPKAVAVPDSEWSTSVSQSSGTLRTLAPLNTARSVMDVRMHESSPGVASKARRKSILSPWLVGEPEVSPLMHGDVALNPLPDRHPAGNFVVPSTVAAALKQESVEFGTLSGGVRNIDPVNSVILISNETVPDVGNSLPSLPLSSFLTSGGLESNLKGMKFDDSGTLLSSSVFEMVEPYLNK</sequence>
<dbReference type="GO" id="GO:0003700">
    <property type="term" value="F:DNA-binding transcription factor activity"/>
    <property type="evidence" value="ECO:0007669"/>
    <property type="project" value="InterPro"/>
</dbReference>
<dbReference type="GO" id="GO:0003677">
    <property type="term" value="F:DNA binding"/>
    <property type="evidence" value="ECO:0007669"/>
    <property type="project" value="InterPro"/>
</dbReference>
<reference evidence="2 3" key="1">
    <citation type="submission" date="2018-04" db="EMBL/GenBank/DDBJ databases">
        <title>The genome of golden apple snail Pomacea canaliculata provides insight into stress tolerance and invasive adaptation.</title>
        <authorList>
            <person name="Liu C."/>
            <person name="Liu B."/>
            <person name="Ren Y."/>
            <person name="Zhang Y."/>
            <person name="Wang H."/>
            <person name="Li S."/>
            <person name="Jiang F."/>
            <person name="Yin L."/>
            <person name="Zhang G."/>
            <person name="Qian W."/>
            <person name="Fan W."/>
        </authorList>
    </citation>
    <scope>NUCLEOTIDE SEQUENCE [LARGE SCALE GENOMIC DNA]</scope>
    <source>
        <strain evidence="2">SZHN2017</strain>
        <tissue evidence="2">Muscle</tissue>
    </source>
</reference>
<feature type="domain" description="RHD" evidence="1">
    <location>
        <begin position="29"/>
        <end position="194"/>
    </location>
</feature>
<gene>
    <name evidence="2" type="ORF">C0Q70_13402</name>
</gene>
<comment type="caution">
    <text evidence="2">The sequence shown here is derived from an EMBL/GenBank/DDBJ whole genome shotgun (WGS) entry which is preliminary data.</text>
</comment>
<dbReference type="EMBL" id="PZQS01000008">
    <property type="protein sequence ID" value="PVD25742.1"/>
    <property type="molecule type" value="Genomic_DNA"/>
</dbReference>
<dbReference type="InterPro" id="IPR011539">
    <property type="entry name" value="RHD_DNA_bind_dom"/>
</dbReference>
<evidence type="ECO:0000313" key="3">
    <source>
        <dbReference type="Proteomes" id="UP000245119"/>
    </source>
</evidence>
<keyword evidence="3" id="KW-1185">Reference proteome</keyword>
<dbReference type="SUPFAM" id="SSF49417">
    <property type="entry name" value="p53-like transcription factors"/>
    <property type="match status" value="1"/>
</dbReference>
<organism evidence="2 3">
    <name type="scientific">Pomacea canaliculata</name>
    <name type="common">Golden apple snail</name>
    <dbReference type="NCBI Taxonomy" id="400727"/>
    <lineage>
        <taxon>Eukaryota</taxon>
        <taxon>Metazoa</taxon>
        <taxon>Spiralia</taxon>
        <taxon>Lophotrochozoa</taxon>
        <taxon>Mollusca</taxon>
        <taxon>Gastropoda</taxon>
        <taxon>Caenogastropoda</taxon>
        <taxon>Architaenioglossa</taxon>
        <taxon>Ampullarioidea</taxon>
        <taxon>Ampullariidae</taxon>
        <taxon>Pomacea</taxon>
    </lineage>
</organism>
<dbReference type="InterPro" id="IPR008967">
    <property type="entry name" value="p53-like_TF_DNA-bd_sf"/>
</dbReference>
<dbReference type="PROSITE" id="PS50254">
    <property type="entry name" value="REL_2"/>
    <property type="match status" value="1"/>
</dbReference>
<dbReference type="OrthoDB" id="6134782at2759"/>
<accession>A0A2T7NX60</accession>
<dbReference type="Pfam" id="PF00554">
    <property type="entry name" value="RHD_DNA_bind"/>
    <property type="match status" value="1"/>
</dbReference>
<dbReference type="Gene3D" id="2.60.40.340">
    <property type="entry name" value="Rel homology domain (RHD), DNA-binding domain"/>
    <property type="match status" value="1"/>
</dbReference>
<dbReference type="Proteomes" id="UP000245119">
    <property type="component" value="Linkage Group LG8"/>
</dbReference>
<dbReference type="InterPro" id="IPR037059">
    <property type="entry name" value="RHD_DNA_bind_dom_sf"/>
</dbReference>
<name>A0A2T7NX60_POMCA</name>
<proteinExistence type="predicted"/>